<keyword evidence="3" id="KW-1185">Reference proteome</keyword>
<dbReference type="OrthoDB" id="425925at2759"/>
<dbReference type="GeneID" id="25264748"/>
<dbReference type="HOGENOM" id="CLU_912713_0_0_1"/>
<dbReference type="AlphaFoldDB" id="A0A066VVZ7"/>
<dbReference type="Proteomes" id="UP000027361">
    <property type="component" value="Unassembled WGS sequence"/>
</dbReference>
<organism evidence="2 3">
    <name type="scientific">Tilletiaria anomala (strain ATCC 24038 / CBS 436.72 / UBC 951)</name>
    <dbReference type="NCBI Taxonomy" id="1037660"/>
    <lineage>
        <taxon>Eukaryota</taxon>
        <taxon>Fungi</taxon>
        <taxon>Dikarya</taxon>
        <taxon>Basidiomycota</taxon>
        <taxon>Ustilaginomycotina</taxon>
        <taxon>Exobasidiomycetes</taxon>
        <taxon>Georgefischeriales</taxon>
        <taxon>Tilletiariaceae</taxon>
        <taxon>Tilletiaria</taxon>
    </lineage>
</organism>
<gene>
    <name evidence="2" type="ORF">K437DRAFT_257651</name>
</gene>
<dbReference type="EMBL" id="JMSN01000065">
    <property type="protein sequence ID" value="KDN42984.1"/>
    <property type="molecule type" value="Genomic_DNA"/>
</dbReference>
<feature type="region of interest" description="Disordered" evidence="1">
    <location>
        <begin position="137"/>
        <end position="156"/>
    </location>
</feature>
<dbReference type="RefSeq" id="XP_013242221.1">
    <property type="nucleotide sequence ID" value="XM_013386767.1"/>
</dbReference>
<evidence type="ECO:0008006" key="4">
    <source>
        <dbReference type="Google" id="ProtNLM"/>
    </source>
</evidence>
<evidence type="ECO:0000313" key="2">
    <source>
        <dbReference type="EMBL" id="KDN42984.1"/>
    </source>
</evidence>
<proteinExistence type="predicted"/>
<sequence>MHPHTAGVLPSATSVFSLGLTPVALWDRLVGELFSLSASWLPRPEGGARRWSGSIAKVESHVIANADAAQAANEGDDVTQSQEHASGSGIVYLIRHAEKSSKSGNGLSAQGVRRAECLVDLFTFSFSPASLTDNATATAEETIQRGRKRKGSHRQERISISAVFAQSYNPSTGRRSRPYRTLLPLARAFGMSVDHACERNDAHCVRKKVATLLRQPQVQGGHGKGKGEDKNKGKNVLISWQHSALADVARAFGVHGLHYPPERFDIIFAIQDGRLLSVTSQECVGLDERYFGWRGHGRHLTPGAA</sequence>
<evidence type="ECO:0000313" key="3">
    <source>
        <dbReference type="Proteomes" id="UP000027361"/>
    </source>
</evidence>
<dbReference type="InParanoid" id="A0A066VVZ7"/>
<name>A0A066VVZ7_TILAU</name>
<reference evidence="2 3" key="1">
    <citation type="submission" date="2014-05" db="EMBL/GenBank/DDBJ databases">
        <title>Draft genome sequence of a rare smut relative, Tilletiaria anomala UBC 951.</title>
        <authorList>
            <consortium name="DOE Joint Genome Institute"/>
            <person name="Toome M."/>
            <person name="Kuo A."/>
            <person name="Henrissat B."/>
            <person name="Lipzen A."/>
            <person name="Tritt A."/>
            <person name="Yoshinaga Y."/>
            <person name="Zane M."/>
            <person name="Barry K."/>
            <person name="Grigoriev I.V."/>
            <person name="Spatafora J.W."/>
            <person name="Aimea M.C."/>
        </authorList>
    </citation>
    <scope>NUCLEOTIDE SEQUENCE [LARGE SCALE GENOMIC DNA]</scope>
    <source>
        <strain evidence="2 3">UBC 951</strain>
    </source>
</reference>
<evidence type="ECO:0000256" key="1">
    <source>
        <dbReference type="SAM" id="MobiDB-lite"/>
    </source>
</evidence>
<dbReference type="STRING" id="1037660.A0A066VVZ7"/>
<protein>
    <recommendedName>
        <fullName evidence="4">Phosphoglycerate mutase-like protein</fullName>
    </recommendedName>
</protein>
<comment type="caution">
    <text evidence="2">The sequence shown here is derived from an EMBL/GenBank/DDBJ whole genome shotgun (WGS) entry which is preliminary data.</text>
</comment>
<accession>A0A066VVZ7</accession>